<gene>
    <name evidence="1" type="ORF">SAMN05421693_101105</name>
</gene>
<reference evidence="1 2" key="1">
    <citation type="submission" date="2016-10" db="EMBL/GenBank/DDBJ databases">
        <authorList>
            <person name="de Groot N.N."/>
        </authorList>
    </citation>
    <scope>NUCLEOTIDE SEQUENCE [LARGE SCALE GENOMIC DNA]</scope>
    <source>
        <strain evidence="1 2">B7-7</strain>
    </source>
</reference>
<dbReference type="InterPro" id="IPR013078">
    <property type="entry name" value="His_Pase_superF_clade-1"/>
</dbReference>
<keyword evidence="2" id="KW-1185">Reference proteome</keyword>
<dbReference type="SUPFAM" id="SSF53254">
    <property type="entry name" value="Phosphoglycerate mutase-like"/>
    <property type="match status" value="1"/>
</dbReference>
<organism evidence="1 2">
    <name type="scientific">Ectothiorhodospira magna</name>
    <dbReference type="NCBI Taxonomy" id="867345"/>
    <lineage>
        <taxon>Bacteria</taxon>
        <taxon>Pseudomonadati</taxon>
        <taxon>Pseudomonadota</taxon>
        <taxon>Gammaproteobacteria</taxon>
        <taxon>Chromatiales</taxon>
        <taxon>Ectothiorhodospiraceae</taxon>
        <taxon>Ectothiorhodospira</taxon>
    </lineage>
</organism>
<dbReference type="Gene3D" id="3.40.50.1240">
    <property type="entry name" value="Phosphoglycerate mutase-like"/>
    <property type="match status" value="1"/>
</dbReference>
<sequence>MPLKTDHALRHLVLVRHGHAGDAGEFAVTGQEDHLRPLTPEGITRMMKAASGLDRLLEGPLAIVTSPYVRATQTAHILTEVFSGVEMLSTPTLVPEADPALFTQWLQELSWPPTLLAVGHEPHLSLLAGWLLTGERRSLVRMKKGGACCLSLAGGLGPGQARVHWLLTQGQLRKLA</sequence>
<dbReference type="Proteomes" id="UP000199496">
    <property type="component" value="Unassembled WGS sequence"/>
</dbReference>
<protein>
    <submittedName>
        <fullName evidence="1">Phosphohistidine phosphatase</fullName>
    </submittedName>
</protein>
<dbReference type="RefSeq" id="WP_143339629.1">
    <property type="nucleotide sequence ID" value="NZ_FOFO01000001.1"/>
</dbReference>
<dbReference type="AlphaFoldDB" id="A0A1H8Z0A6"/>
<dbReference type="SMART" id="SM00855">
    <property type="entry name" value="PGAM"/>
    <property type="match status" value="1"/>
</dbReference>
<dbReference type="OrthoDB" id="9810154at2"/>
<evidence type="ECO:0000313" key="2">
    <source>
        <dbReference type="Proteomes" id="UP000199496"/>
    </source>
</evidence>
<dbReference type="CDD" id="cd07067">
    <property type="entry name" value="HP_PGM_like"/>
    <property type="match status" value="1"/>
</dbReference>
<name>A0A1H8Z0A6_9GAMM</name>
<dbReference type="STRING" id="867345.SAMN05421693_101105"/>
<dbReference type="EMBL" id="FOFO01000001">
    <property type="protein sequence ID" value="SEP57776.1"/>
    <property type="molecule type" value="Genomic_DNA"/>
</dbReference>
<proteinExistence type="predicted"/>
<accession>A0A1H8Z0A6</accession>
<dbReference type="InterPro" id="IPR029033">
    <property type="entry name" value="His_PPase_superfam"/>
</dbReference>
<dbReference type="Pfam" id="PF00300">
    <property type="entry name" value="His_Phos_1"/>
    <property type="match status" value="1"/>
</dbReference>
<evidence type="ECO:0000313" key="1">
    <source>
        <dbReference type="EMBL" id="SEP57776.1"/>
    </source>
</evidence>